<reference evidence="1 2" key="1">
    <citation type="submission" date="2019-04" db="EMBL/GenBank/DDBJ databases">
        <title>Lysinibacillus genome sequencing.</title>
        <authorList>
            <person name="Dunlap C."/>
        </authorList>
    </citation>
    <scope>NUCLEOTIDE SEQUENCE [LARGE SCALE GENOMIC DNA]</scope>
    <source>
        <strain evidence="1 2">CCTCC AB 2010389</strain>
    </source>
</reference>
<name>A0A4U2YZI4_9BACI</name>
<dbReference type="RefSeq" id="WP_107896596.1">
    <property type="nucleotide sequence ID" value="NZ_PYWM01000022.1"/>
</dbReference>
<evidence type="ECO:0000313" key="1">
    <source>
        <dbReference type="EMBL" id="TKI66655.1"/>
    </source>
</evidence>
<comment type="caution">
    <text evidence="1">The sequence shown here is derived from an EMBL/GenBank/DDBJ whole genome shotgun (WGS) entry which is preliminary data.</text>
</comment>
<protein>
    <submittedName>
        <fullName evidence="1">Uncharacterized protein</fullName>
    </submittedName>
</protein>
<evidence type="ECO:0000313" key="2">
    <source>
        <dbReference type="Proteomes" id="UP000308744"/>
    </source>
</evidence>
<gene>
    <name evidence="1" type="ORF">FC756_14615</name>
</gene>
<keyword evidence="2" id="KW-1185">Reference proteome</keyword>
<dbReference type="Proteomes" id="UP000308744">
    <property type="component" value="Unassembled WGS sequence"/>
</dbReference>
<accession>A0A4U2YZI4</accession>
<dbReference type="EMBL" id="SZPU01000056">
    <property type="protein sequence ID" value="TKI66655.1"/>
    <property type="molecule type" value="Genomic_DNA"/>
</dbReference>
<proteinExistence type="predicted"/>
<organism evidence="1 2">
    <name type="scientific">Lysinibacillus mangiferihumi</name>
    <dbReference type="NCBI Taxonomy" id="1130819"/>
    <lineage>
        <taxon>Bacteria</taxon>
        <taxon>Bacillati</taxon>
        <taxon>Bacillota</taxon>
        <taxon>Bacilli</taxon>
        <taxon>Bacillales</taxon>
        <taxon>Bacillaceae</taxon>
        <taxon>Lysinibacillus</taxon>
    </lineage>
</organism>
<dbReference type="AlphaFoldDB" id="A0A4U2YZI4"/>
<sequence length="75" mass="8572">MNKSLKLKLELIRKEVISEIIAQKTNQQLDTNTAFKFIKEINNATYKEPQSLAIEAVIHDKKVSDLFINGTPLPF</sequence>